<dbReference type="InterPro" id="IPR036465">
    <property type="entry name" value="vWFA_dom_sf"/>
</dbReference>
<comment type="caution">
    <text evidence="6">Lacks conserved residue(s) required for the propagation of feature annotation.</text>
</comment>
<evidence type="ECO:0000313" key="11">
    <source>
        <dbReference type="EMBL" id="KAK3087358.1"/>
    </source>
</evidence>
<feature type="domain" description="Sushi" evidence="10">
    <location>
        <begin position="508"/>
        <end position="567"/>
    </location>
</feature>
<dbReference type="Pfam" id="PF00092">
    <property type="entry name" value="VWA"/>
    <property type="match status" value="2"/>
</dbReference>
<feature type="domain" description="Sushi" evidence="10">
    <location>
        <begin position="568"/>
        <end position="627"/>
    </location>
</feature>
<dbReference type="SMART" id="SM00327">
    <property type="entry name" value="VWA"/>
    <property type="match status" value="2"/>
</dbReference>
<dbReference type="EMBL" id="VSWD01000011">
    <property type="protein sequence ID" value="KAK3087358.1"/>
    <property type="molecule type" value="Genomic_DNA"/>
</dbReference>
<dbReference type="Gene3D" id="3.40.50.410">
    <property type="entry name" value="von Willebrand factor, type A domain"/>
    <property type="match status" value="2"/>
</dbReference>
<evidence type="ECO:0000256" key="5">
    <source>
        <dbReference type="PROSITE-ProRule" id="PRU00043"/>
    </source>
</evidence>
<dbReference type="Pfam" id="PF00084">
    <property type="entry name" value="Sushi"/>
    <property type="match status" value="5"/>
</dbReference>
<keyword evidence="2" id="KW-0677">Repeat</keyword>
<evidence type="ECO:0000259" key="8">
    <source>
        <dbReference type="PROSITE" id="PS50268"/>
    </source>
</evidence>
<dbReference type="PROSITE" id="PS50835">
    <property type="entry name" value="IG_LIKE"/>
    <property type="match status" value="1"/>
</dbReference>
<dbReference type="InterPro" id="IPR035976">
    <property type="entry name" value="Sushi/SCR/CCP_sf"/>
</dbReference>
<feature type="domain" description="Ig-like" evidence="9">
    <location>
        <begin position="456"/>
        <end position="551"/>
    </location>
</feature>
<protein>
    <submittedName>
        <fullName evidence="11">Uncharacterized protein</fullName>
    </submittedName>
</protein>
<feature type="domain" description="Sushi" evidence="10">
    <location>
        <begin position="392"/>
        <end position="449"/>
    </location>
</feature>
<dbReference type="SUPFAM" id="SSF57535">
    <property type="entry name" value="Complement control module/SCR domain"/>
    <property type="match status" value="8"/>
</dbReference>
<dbReference type="Gene3D" id="2.20.28.230">
    <property type="match status" value="1"/>
</dbReference>
<evidence type="ECO:0000313" key="12">
    <source>
        <dbReference type="Proteomes" id="UP001186944"/>
    </source>
</evidence>
<dbReference type="SUPFAM" id="SSF53300">
    <property type="entry name" value="vWA-like"/>
    <property type="match status" value="2"/>
</dbReference>
<evidence type="ECO:0000256" key="6">
    <source>
        <dbReference type="PROSITE-ProRule" id="PRU00302"/>
    </source>
</evidence>
<dbReference type="Gene3D" id="2.10.70.10">
    <property type="entry name" value="Complement Module, domain 1"/>
    <property type="match status" value="8"/>
</dbReference>
<evidence type="ECO:0000259" key="10">
    <source>
        <dbReference type="PROSITE" id="PS50923"/>
    </source>
</evidence>
<evidence type="ECO:0000256" key="4">
    <source>
        <dbReference type="ARBA" id="ARBA00023180"/>
    </source>
</evidence>
<feature type="domain" description="Cadherin" evidence="8">
    <location>
        <begin position="982"/>
        <end position="1080"/>
    </location>
</feature>
<dbReference type="CDD" id="cd00033">
    <property type="entry name" value="CCP"/>
    <property type="match status" value="4"/>
</dbReference>
<dbReference type="PANTHER" id="PTHR19325:SF571">
    <property type="entry name" value="SUSHI DOMAIN-CONTAINING PROTEIN"/>
    <property type="match status" value="1"/>
</dbReference>
<dbReference type="PROSITE" id="PS50268">
    <property type="entry name" value="CADHERIN_2"/>
    <property type="match status" value="1"/>
</dbReference>
<keyword evidence="4" id="KW-0325">Glycoprotein</keyword>
<evidence type="ECO:0000259" key="9">
    <source>
        <dbReference type="PROSITE" id="PS50835"/>
    </source>
</evidence>
<dbReference type="InterPro" id="IPR007110">
    <property type="entry name" value="Ig-like_dom"/>
</dbReference>
<dbReference type="GO" id="GO:0007156">
    <property type="term" value="P:homophilic cell adhesion via plasma membrane adhesion molecules"/>
    <property type="evidence" value="ECO:0007669"/>
    <property type="project" value="InterPro"/>
</dbReference>
<name>A0AA89BMX4_PINIB</name>
<accession>A0AA89BMX4</accession>
<keyword evidence="1 6" id="KW-0768">Sushi</keyword>
<keyword evidence="12" id="KW-1185">Reference proteome</keyword>
<dbReference type="PROSITE" id="PS50234">
    <property type="entry name" value="VWFA"/>
    <property type="match status" value="2"/>
</dbReference>
<dbReference type="SMART" id="SM00032">
    <property type="entry name" value="CCP"/>
    <property type="match status" value="8"/>
</dbReference>
<dbReference type="PANTHER" id="PTHR19325">
    <property type="entry name" value="COMPLEMENT COMPONENT-RELATED SUSHI DOMAIN-CONTAINING"/>
    <property type="match status" value="1"/>
</dbReference>
<keyword evidence="5" id="KW-0106">Calcium</keyword>
<feature type="disulfide bond" evidence="6">
    <location>
        <begin position="478"/>
        <end position="505"/>
    </location>
</feature>
<reference evidence="11" key="1">
    <citation type="submission" date="2019-08" db="EMBL/GenBank/DDBJ databases">
        <title>The improved chromosome-level genome for the pearl oyster Pinctada fucata martensii using PacBio sequencing and Hi-C.</title>
        <authorList>
            <person name="Zheng Z."/>
        </authorList>
    </citation>
    <scope>NUCLEOTIDE SEQUENCE</scope>
    <source>
        <strain evidence="11">ZZ-2019</strain>
        <tissue evidence="11">Adductor muscle</tissue>
    </source>
</reference>
<feature type="domain" description="VWFA" evidence="7">
    <location>
        <begin position="217"/>
        <end position="356"/>
    </location>
</feature>
<evidence type="ECO:0000256" key="1">
    <source>
        <dbReference type="ARBA" id="ARBA00022659"/>
    </source>
</evidence>
<dbReference type="InterPro" id="IPR000436">
    <property type="entry name" value="Sushi_SCR_CCP_dom"/>
</dbReference>
<evidence type="ECO:0000259" key="7">
    <source>
        <dbReference type="PROSITE" id="PS50234"/>
    </source>
</evidence>
<proteinExistence type="predicted"/>
<dbReference type="Proteomes" id="UP001186944">
    <property type="component" value="Unassembled WGS sequence"/>
</dbReference>
<dbReference type="GO" id="GO:0016020">
    <property type="term" value="C:membrane"/>
    <property type="evidence" value="ECO:0007669"/>
    <property type="project" value="InterPro"/>
</dbReference>
<feature type="domain" description="Sushi" evidence="10">
    <location>
        <begin position="450"/>
        <end position="507"/>
    </location>
</feature>
<organism evidence="11 12">
    <name type="scientific">Pinctada imbricata</name>
    <name type="common">Atlantic pearl-oyster</name>
    <name type="synonym">Pinctada martensii</name>
    <dbReference type="NCBI Taxonomy" id="66713"/>
    <lineage>
        <taxon>Eukaryota</taxon>
        <taxon>Metazoa</taxon>
        <taxon>Spiralia</taxon>
        <taxon>Lophotrochozoa</taxon>
        <taxon>Mollusca</taxon>
        <taxon>Bivalvia</taxon>
        <taxon>Autobranchia</taxon>
        <taxon>Pteriomorphia</taxon>
        <taxon>Pterioida</taxon>
        <taxon>Pterioidea</taxon>
        <taxon>Pteriidae</taxon>
        <taxon>Pinctada</taxon>
    </lineage>
</organism>
<dbReference type="InterPro" id="IPR002035">
    <property type="entry name" value="VWF_A"/>
</dbReference>
<feature type="disulfide bond" evidence="6">
    <location>
        <begin position="420"/>
        <end position="447"/>
    </location>
</feature>
<dbReference type="InterPro" id="IPR050350">
    <property type="entry name" value="Compl-Cell_Adhes-Reg"/>
</dbReference>
<evidence type="ECO:0000256" key="2">
    <source>
        <dbReference type="ARBA" id="ARBA00022737"/>
    </source>
</evidence>
<feature type="domain" description="Sushi" evidence="10">
    <location>
        <begin position="628"/>
        <end position="686"/>
    </location>
</feature>
<dbReference type="SUPFAM" id="SSF49313">
    <property type="entry name" value="Cadherin-like"/>
    <property type="match status" value="1"/>
</dbReference>
<dbReference type="InterPro" id="IPR015919">
    <property type="entry name" value="Cadherin-like_sf"/>
</dbReference>
<dbReference type="AlphaFoldDB" id="A0AA89BMX4"/>
<evidence type="ECO:0000256" key="3">
    <source>
        <dbReference type="ARBA" id="ARBA00023157"/>
    </source>
</evidence>
<comment type="caution">
    <text evidence="11">The sequence shown here is derived from an EMBL/GenBank/DDBJ whole genome shotgun (WGS) entry which is preliminary data.</text>
</comment>
<keyword evidence="3 6" id="KW-1015">Disulfide bond</keyword>
<dbReference type="CDD" id="cd00198">
    <property type="entry name" value="vWFA"/>
    <property type="match status" value="2"/>
</dbReference>
<dbReference type="PROSITE" id="PS50923">
    <property type="entry name" value="SUSHI"/>
    <property type="match status" value="5"/>
</dbReference>
<dbReference type="GO" id="GO:0005509">
    <property type="term" value="F:calcium ion binding"/>
    <property type="evidence" value="ECO:0007669"/>
    <property type="project" value="UniProtKB-UniRule"/>
</dbReference>
<dbReference type="InterPro" id="IPR002126">
    <property type="entry name" value="Cadherin-like_dom"/>
</dbReference>
<gene>
    <name evidence="11" type="ORF">FSP39_005018</name>
</gene>
<sequence length="1221" mass="130027">MNVHLDSTEGGQLQQQYREWCGYPGCGDDGRQFDIVFILDDSASVSGGEWNDQEEFFQYIIDNLDIGSTKSLIGAIMVTDTVKEITDLGATTTNAAARSAVAAGSPRYVAKSTYEAGANYAINNQFANHRRSGSQGIVIGVSDDNGISSATMNSYFSTGDSDRITFMMVGFDSDASEAARADYYWYVSSTGGLTSTLAAEVAAKICPTCGHSGTKYDVVFALDYSGSLSSSDWGDQVTFANNIIDQVAVGSNDVLFGVVLVTNSYDLVFNLGTYTTGSATKTAIAAISTSPTGSSDYEQGAEYAYNTMIGNYRRSGSTGVVVGLSDDHTGVASSFSTTISNALSNGDLFVTVGVDNGISAAATSSDFYWFINDWSDLTTTMANNAAARICPADCGAPPSLTNGATSSYTTSFGSTATYSCNAGYEGSTSPLSITCGVSGWATPSFTCNLKDCGSPPSESQATASASTTTYGSTATYTCNSGYESSSTMTITCQSSGSWSSASFTCTKKDCGNPSAISDASYTTSGNTLYQATATYSCNSGYDASTNSRTITCQASGSWSTTSLVCNRKDCGNPSSKSQASYTTSGDTLYQSTATYACDTGYVASTTALTITCQASGSWSTTSLVCNPIDCGAPSSITDSSVSYTTTTDGSTATYGCDTGYNPSTNALTITCNVGGWSSNAAITCIINDCSTPPDLANSVKSFTTTTYLSTATYTCDYGHNKNPSGSNMQIQCTPTTWETIAFSCDPNDCGTPSSVTNAETPTYAQTVYPYNATYICSLGYHISDTNLGSIMCGPSTWDSITFTCEPNDCLTPPSLLNAQESYTTTTYLSTVTYTCDAGHDPSIPTLQITCEPYAWENISFTCIPKDCGTPAAMDFSTTEYTETIFYTVDTSTVQYTCVIGYIYDPESATGQIEYYEGGSMLNYDTCNPNSDPDCPQGTLYAPGPGDLNDNWIFDWETRGTAIPSKAYAIKYYLTANTPLAFNKTWYNASVPDHWVRDQPVLTVVITGVDYAESATYTMIPVNASLDYFYIDSFGTVKISQALHRAAVVDTYQYNLTAVDSCQNFAWTNILINSYNSPPLFNNLPGKVAIEEDIAANTSIFTVDVADPTGDPICCTIERVMPQTLNFQLVLKNGVLSVAIGPKPYFVYKDINSYLVRICCQDEEFGAYGVLQVTVDGPEESTTVAAPGRMEYNYQPYAVMWDEKSPPEGSGFWSGNEACRVP</sequence>
<feature type="domain" description="VWFA" evidence="7">
    <location>
        <begin position="34"/>
        <end position="176"/>
    </location>
</feature>